<organism evidence="2 3">
    <name type="scientific">Flavobacterium fluvii</name>
    <dbReference type="NCBI Taxonomy" id="468056"/>
    <lineage>
        <taxon>Bacteria</taxon>
        <taxon>Pseudomonadati</taxon>
        <taxon>Bacteroidota</taxon>
        <taxon>Flavobacteriia</taxon>
        <taxon>Flavobacteriales</taxon>
        <taxon>Flavobacteriaceae</taxon>
        <taxon>Flavobacterium</taxon>
    </lineage>
</organism>
<name>A0A1M5EWV8_9FLAO</name>
<dbReference type="OrthoDB" id="607469at2"/>
<dbReference type="NCBIfam" id="TIGR04131">
    <property type="entry name" value="Bac_Flav_CTERM"/>
    <property type="match status" value="1"/>
</dbReference>
<feature type="transmembrane region" description="Helical" evidence="1">
    <location>
        <begin position="6"/>
        <end position="24"/>
    </location>
</feature>
<keyword evidence="1" id="KW-0472">Membrane</keyword>
<dbReference type="InterPro" id="IPR025667">
    <property type="entry name" value="SprB_repeat"/>
</dbReference>
<evidence type="ECO:0000256" key="1">
    <source>
        <dbReference type="SAM" id="Phobius"/>
    </source>
</evidence>
<accession>A0A1M5EWV8</accession>
<keyword evidence="1" id="KW-1133">Transmembrane helix</keyword>
<evidence type="ECO:0000313" key="3">
    <source>
        <dbReference type="Proteomes" id="UP000184516"/>
    </source>
</evidence>
<keyword evidence="3" id="KW-1185">Reference proteome</keyword>
<dbReference type="Pfam" id="PF13573">
    <property type="entry name" value="SprB"/>
    <property type="match status" value="12"/>
</dbReference>
<dbReference type="RefSeq" id="WP_073367684.1">
    <property type="nucleotide sequence ID" value="NZ_FQWB01000001.1"/>
</dbReference>
<reference evidence="3" key="1">
    <citation type="submission" date="2016-11" db="EMBL/GenBank/DDBJ databases">
        <authorList>
            <person name="Varghese N."/>
            <person name="Submissions S."/>
        </authorList>
    </citation>
    <scope>NUCLEOTIDE SEQUENCE [LARGE SCALE GENOMIC DNA]</scope>
    <source>
        <strain evidence="3">DSM 19978</strain>
    </source>
</reference>
<dbReference type="Pfam" id="PF13585">
    <property type="entry name" value="CHU_C"/>
    <property type="match status" value="1"/>
</dbReference>
<sequence length="5891" mass="612247">MKKNYLLIIDFFLIVNKIFLLQGFSSRVIKRSIISTKGGEYGLIKAIKKPVFSKLILVLLTGLIGLSSYAQTYKTFSIRKKIDIRGKMIVAGNNILGKDNLPFNDNTLANQNISMQYIDIDGDASTFNSSSADLSVPPQKDGSATTCYRVAYAALYWGAMLQSGSRTDINKVKLKLPGATTYNDINGEIVYDAIASPIIPDSNTPYACFADVTSLLSGLTNLSGTYTVANVISSTGANGTTGLSAGWTLFVVYEDPSLHMKSFSVFDGFSHIYSAHTEKIPVTGFTTPPSGNVDLQFAYAALDGDKPQGGTKLEFGTKQVVTPLRPANNFFISTIENTNGVSTPRNPSGTNTLGYDTGVLEVIGADPEYIDNNQTSTDFTLQVAKGQADPVYAFFSAYAVDIIAPKIDLTKIVKNTSGVNVGGGNVTLGQSLTYEISYQSVGNDNVKNFTIKDILPINITFNPATNIDYSNAGGATFKSYDPLTRTVIFNIPNTSVEVNDGIYTIRINVQVVPDCNSLTTACSNEIKNQAFATYQGVINTNVFQEEGSFASTACKLGSPESTNFLVDITNCKFTQNVILCGSSVVLKASDGYSTYSWSRNPDGSSPIGTGQTFTATQIGTYYVHNTAASTCKSIVEEITVKHFGVTNTNPVIPYAQLPYLGEVVTCPDDGKKLPNLFLCGANDTRVIRTGISDATAIEWYKLNEGSCVAVVNPDCANENTSCTWSLVGTGADYTANTSGQFRLTIRYTGGCFSQFYFNVYQNFLNPTVTSKDILCTTNGQITVGGVPSGYEYSLNSAGPYQSSNVFPNASFPVINAGSYTVYIKQVGVNANPCIFSVPDILIRQRNFTVSTFLTQPLCKGDKGAIKLVANDALPQYFFSVSQGATLVNSVGPIAANEYQFSNLNPGVYTVRVRTDDGCDYSNTVEIKEPDLLTATAAITKPLTCTDGEITVYPVGGTPPFIYYVNSTTVFQSTPQIAVTNPLPTGGIYNIVVEDSNNCTTTTSITVAAIPPPVYTMSHTDIKCYNDNTGVINFNVTNANGYTLAYSIDNGVTYLLTPTFSNLFAGTYNTIVRYTLGTSVCYGTMQPITITQPSTALTASAGVSELAGCGPSGEGKIRITNPQGGTAPYEYSYDNQSTWTSVNDAYKAPGTYTVYIRDANGCIFSMPNIIIDPKPVEPTISVDEAVFNCDGTATSTVTVTNNGGANYSYQYLLDGVPNTNVPSNVFTNVPSGTHTVSVSYKLLSVPTYSNLLKEDFGSGAPTTSPGIASAYCFNDQHVLAPYACTTRSVEDNQYSVASFFWRPDDPSSNNSGAWYHFTDHTSNGTNANGRYLLVNIGSAAGPYGVLYSKPIVDIIPNQDIKVDLYLANLIRASRTGAKPDFIIELVNGSGVVVASQATGVIENNEIWNLKSLSLNPGNNTNLTFKIRSGSILYNGNDALIDDIIVYQLPKSCITTKDFTITVSTGKAFDASITGFKNVSCSGANDGEITIAAQNFDATKGFQYSTNNGTTWNTQLTSPYTITGLANGTYAILIRYDATSTGTCVKTFSQIITAPSPLTVTASVTTAATCSTGATVSAVGAGGTLAYQYELRDAAGVAVIRPYQVNAQFTNVLAGNYTVFVKDANGCVSAVGAAINVVAPPTLTATLDPSSDLCFDSLNQASLVVNVSGGTSPFVYSLDGAPAQNSNTFSNVGTGTHNIIVTDSYNCTATISNIVIAPQLTTAITNIKTLDCTASPNAVITGTISGGTAPFTVTVLSGTGPGTIAYPTATTFTYTTAVGSTYQFQITDSKGCITTTTATINPLVPITATTTDVNPSCSGVLDGSVQIIPSGGIGPYTYSKDGTTYVSGSLFSGLGDGTYTFYIKDSNACFITKTVTLTQPTALVVSATATAFSCSATNTKQSATITIAVPTTGTAPYQYSFNGSGYSAANTLTLNDNGSDQPYTYSVRDAKGCIVSGSGTLLKLNSPIVGTITNSAITCNATTSTVTVTPTVGTGVGTLTYEITFPLTAATSNTTGVFAGLSPGTYIFKVTDDNECYYTESYIVNPVTPIAVIGNKLSDVLCNGGNTGSVQYTVSGFSGTYSYSINGDSTITGQTATTINLANQSAGTYAILITDEVTGCTANASVTITQPSVLVASSATATHVNCNNDDSQITITASGGTINYTYAAVISGATAPTTYNNSNVVTVDTNSATNLIWDVYVKDAKGCIATTTVTVISDALPTIDTPAIQCYVGSPINISITGTYVGVPTYSIGSGYQSSPNFTINAAGTYTLSLKDASGCVATTTYIVYPQLTVLPAITKELDCTIWPAAIITITAAGGKSPYSYAVSTDGGSTYVAMGTNVYSTLAAGTFQFRITDANNCTTTATTTINPLVPITATTTDVNPSCDGALDGAVQIIPSGGVAPYTYSKDGVTYVPGSLFTGLGDGTHTFYVKDSKDCYITKMVTLTQPAALAATASVTPFACSATNTKQAATVTVTSTLGTGTAPYQYSFNGSGYSAVNTLTLNDNGSDQPYTYSVRDAKGCVVSGSGILLKLNPPTDLGFTATPITCTATTTTVTTSATNGVGTLTYEIIFPTASATSNTSGVFAGLSPGTYIFKVTDANGCYYTESHIVNPVTPIAVIATKLKDVDCFGNTTGSIRYNVSGFTTYSYSVNGATAVTGQTAAVFTLPNLGGTTTYNVVFTDETTGCIAPTSITITQPTAALSASIAQVNANCFTPTSQVTVTAAGGTASYTYAYKQDGVAPITTDYVAANVANLNPVTNANWDVWIKDANGCTIKYDIVIATDPIPTVKASATGQCLGVGSYTITAAGSGGLGTLTYSINNGGSYQAGNTFVVTTAGSYTIRVKDANGCTADSAPVVVAPQLTLSSVLNKGITCNIDPTLAAAQITITATGGKAPFTYESKEASGSYTAMGSNVFNSSVAGSYTFKVTDANGCSVETTTPIVTTLPVNPDITGVTQTQDIYCNGEATASISVSIDASKGVGPFTYSINGTTFQVSNVFSGLIAGTYTATVKDGNGCIDTETIIINQPDTLNYTLSKKDIECSGLGGTTLGTVTVDVGAGLGGTAPYTYILTNNVGDPTQTETNNPGTNFTFTGLNYGTYSLTVVDANGCSLKKNITVASPPNDLTIDIQSTASCSDGGTVKVTATSGLLGAGPFYFAIYQRDAVSGLYPGVPNVIAGVPDAPYITEDIPGTPTATFTGLTQGVIYSFIVYDMATGCSYIKQATTPTIKVTSLATLRVVTDVTCKGAGDGTVSITLDKEPTAPSGYVAPTSVDYVVYDSKTNLPILPANQVSGIIVGAYPFAMPLIGGLSPGSYYVVITEHGGTNDGCKSATLPFDIYESATDLIVTVSVVKNANCNANSGQIVAIAHGGTTVSREDPSAVPPQVSVPIPYQYQILPDVNPIGIGLEDSPPTASDSNWNFSNTFMKDSGNYIVYVKDAYGCIKQATVTLNTDDVPTITAPTAPICYDGSMPFTITFSGTVDPDIVGGATYSVNGSAFQTSPSFTFNAAGTYNLVIKDGNGCTENVDYEVYPKLNLSATLTKELDCTGIPNAEITLTTTGGNTTLPVNYTYEVSFNSGGFAAASNPYTATTAGTYDFRVTDANNATLCQATTTFTLDPIPTTVFAAPTVTNVSCNGGTDGTITVNVTSGVGPYEYQLNTGTFQSSNVFAGLAAGTTYVITVRDAKSCLYPSAPITITQPTVLTATTFLTTPLTCGAGNAAQPATVTINGVGGTGPYVYSFDLGANYSATNTYQSYVGTAFDVLVKDAKGCVYTLINGVNIPALVPPTDLTFSTTSAVTCLAPGTVEITGHTGGVGILQYETIAPSPIIVPQQTTTTFAGLTPGTYLFQVTDANFCTYQESYTVNPVTNITVSGQLISDVTCNPGANGEVRFTVANFTGTYSYSLDGGTTVITGQTNPIVTVSGLTTASTQNIIVTDEITGCTATTSVTVAQPTPLALVANPFVNANCNFGAQVSVTASGGVAPYSYSYVISGASAGTYSTSASAVLDPAIATSWDVWVKDANGCVITTPLPITIATDALPIIVMPASQCFVGTPLTIDLSIGQTVAVSPATYTINGSNQTSPIYAINAPGTYKLSIVDANGCSSNVVDYVVQPQLSLNAVLTKELDCTTSPDAVVTLTAGGGTTSYTLYEYSTNAGTSYTAMGSNVLTTSTAGAYIFRVTDTQGCQAVSSGVMITPQTTPTFAFTQTNVSCNGGSDGSVVITAANGIAPYQYSIDNGTTYQASNVFTGLNAAGIYTVVVKDSKSCASATSPLTITQPTIVGGTAALTQGLTCGAGNATQAAIVTVTGSGGTGSYQYSFDGGMNYTATNTYSTNIAGMVTAYIKDANGCISTVPATTNVPALNPPTNLDFVSTAVTCSNLTSTVTLTTTNGVGALSYAILSPASATSNVTGASSGIFTGLLPDTYLFQVTDANFCTYQESYTVNSVTNITVSDQLISDVTCNPGTNGEVLFSVANFAGTYTYSINGGIASVPQSNPTITVSGLNSAGTQTIVVTDVVTGCTATTSINVAQPAPLALAANPFINANCNFGAQVSVTASGGVAPYTYSYVISGATAGTYTTSASAVLDPVLGTSWDVYLKDANNCVITTPFPITIATDPLPSGITVPGLSQCPSSTGTYTFTVNVATGMAPFEYSIGSGFQTSPTFTVNAPGTYTVIVKDKNGCTTTAAGLVVISPALQLQAAITTLPSCTDGDGALTLTATGGSGNYDYSIDSGAYQASANVTNIFAGTHTLTVRDVTTNCTKSIPVTFGAATPITGFALSKTDVTCNGGNDGTITATMNPPAVGVNDNPIYTYSIDGGITTQTSAIFSGLTAGNYTVTVTSGRGCVATQTITVAEPAIIVVPAPNVMQFGCNSSSNAMNFATITVTGVTGGSGVYVNYEFLKGGTRVQFGASNVYTEANLLGGSYTVNVYDNKGCIGTTTTPIVLNPFIALDKINIAVNNAITCTNLEDITVSASSIGGTPTNLRYTVADSNATTGVIGANYNFTNTTGVFTGLNIGNYLITVENLDTGCSIQDVHYVSNPNTFDLAISNIVDVTCFGGTNGSANVTIIDRTITATNPDQAGPFSYTIVDALGNPVTSGTSPNAGPFTINALAAGTYSITATLNNSPYCGATKNFTINQPNAALTIAETHTAITCISGNNDGSISASAVGGWPGGYEFQLELGATVVSPWSTKTSFIDLTQGTYTVRARDAKGCSVFVDVLLANPTPIVFTASPSAASVSCFGDRNASITVSPPTGGQGSNYLYTLNTTSMVPATASGPQASPMFSGLGAGTYTITVSDGWGCSATSSTPIVIGEPSVVTASLVVATTQTCNNLTTLTLSAVGGTPPYTYSADGIVYNAATFNPSTTFPVAVGTHHYYVKDANGCTSYISNDIKIDPLPTLMIKLDLSNAVVNCAGDATGVIVATAQGGLGNYVYTLQDASGNPLLAAVQASPGVFTQLVAGGYKVQVSSLDCSTTSALITVTEPSTPITATYVAMDATCNGANNGTIVINASGGTGIIKYAISPRLDQFFVSNKFELLQPGFYEIIAQDQNGCYIHTLGIEIKEPPLIIPSVDPLTIIPEMCFGDNDGAFFLDITGGTMPYSVSLDKINGPFTPGTATQTQFDFTGLSGGDHTVYIRDANLCNAEITVALPASVKLDPKAIVDYDCLNNSPSLTVTVTIDASITNPADVDYALDGSGSYQASNVFTNLSPGIHHITARHSNGCEKDTPDFEILQIDPLTLVLSDGGLNEIVATTTGGSPGYKYTLNEVDFGSQNSFIFYKSGDYTVTVTDSNGCVATATRYFEFIDIKIPNVFTPNGDGDNDGWTPTNTINYPDLIFHVFDRYGRKVGTYREGQSWDGKYNGKELPTGDYWYVLKLQNENDSREFVGHFTLYR</sequence>
<gene>
    <name evidence="2" type="ORF">SAMN05443549_101522</name>
</gene>
<keyword evidence="1" id="KW-0812">Transmembrane</keyword>
<feature type="transmembrane region" description="Helical" evidence="1">
    <location>
        <begin position="51"/>
        <end position="70"/>
    </location>
</feature>
<evidence type="ECO:0000313" key="2">
    <source>
        <dbReference type="EMBL" id="SHF83725.1"/>
    </source>
</evidence>
<protein>
    <submittedName>
        <fullName evidence="2">Gliding motility-associated C-terminal domain-containing protein</fullName>
    </submittedName>
</protein>
<proteinExistence type="predicted"/>
<dbReference type="EMBL" id="FQWB01000001">
    <property type="protein sequence ID" value="SHF83725.1"/>
    <property type="molecule type" value="Genomic_DNA"/>
</dbReference>
<dbReference type="Proteomes" id="UP000184516">
    <property type="component" value="Unassembled WGS sequence"/>
</dbReference>
<dbReference type="STRING" id="468056.SAMN05443549_101522"/>
<dbReference type="InterPro" id="IPR026341">
    <property type="entry name" value="T9SS_type_B"/>
</dbReference>